<sequence>MDWPYLTQTSGPSPDASENQYFTIEGNVRNHYVDFPNHLVDAFFSKVLHEVPEAYPNDPENQYKTALEVTERYNEALDEMGLDFLQLRIVDRSSSRPQPYYGLQIHGLDSSKFDAFLDSFAETDEATLEEKYHYLHGSKYPVSEVASKSQSDSIASRKQVQEAVKARVESEKDSITKTTETLLSKIDEWRDELQTYWRRTTWQRFNTFPAVHLYLLEMESIITNIDVLADRGSIPPCYRELRKLLENLSWSVFDDLLFINAEYATIYDDSSVPAHTPPRPFLSANQQWYDWVRGRQTPSFETQRSQLRDRLYDHSTRSRLSYDDKYGITKGTITEVLKTNLSYPLYIALAGLEVETTESVESFVTPVNPAHLKPGVRRTIQNVVRSLKEGRRLGQLDEEFIDTLTDELLDIKANYLVPPFPSNNHVIGYLDSLWHHELPSRLDDFYGEYSFFIHSYPSSWQIHPHSSILEFKILAHEIDRFSHAVSTLIEQYLTTYHRN</sequence>
<organism evidence="1 2">
    <name type="scientific">Halogeometricum luteum</name>
    <dbReference type="NCBI Taxonomy" id="2950537"/>
    <lineage>
        <taxon>Archaea</taxon>
        <taxon>Methanobacteriati</taxon>
        <taxon>Methanobacteriota</taxon>
        <taxon>Stenosarchaea group</taxon>
        <taxon>Halobacteria</taxon>
        <taxon>Halobacteriales</taxon>
        <taxon>Haloferacaceae</taxon>
        <taxon>Halogeometricum</taxon>
    </lineage>
</organism>
<dbReference type="RefSeq" id="WP_310931026.1">
    <property type="nucleotide sequence ID" value="NZ_JAMQOQ010000012.1"/>
</dbReference>
<accession>A0ABU2G8E1</accession>
<comment type="caution">
    <text evidence="1">The sequence shown here is derived from an EMBL/GenBank/DDBJ whole genome shotgun (WGS) entry which is preliminary data.</text>
</comment>
<protein>
    <submittedName>
        <fullName evidence="1">Uncharacterized protein</fullName>
    </submittedName>
</protein>
<evidence type="ECO:0000313" key="2">
    <source>
        <dbReference type="Proteomes" id="UP001254813"/>
    </source>
</evidence>
<evidence type="ECO:0000313" key="1">
    <source>
        <dbReference type="EMBL" id="MDS0297078.1"/>
    </source>
</evidence>
<keyword evidence="2" id="KW-1185">Reference proteome</keyword>
<name>A0ABU2G8E1_9EURY</name>
<dbReference type="EMBL" id="JAMQOQ010000012">
    <property type="protein sequence ID" value="MDS0297078.1"/>
    <property type="molecule type" value="Genomic_DNA"/>
</dbReference>
<reference evidence="1 2" key="1">
    <citation type="submission" date="2022-06" db="EMBL/GenBank/DDBJ databases">
        <title>Halogeometricum sp. a new haloarchaeum isolate from saline soil.</title>
        <authorList>
            <person name="Strakova D."/>
            <person name="Galisteo C."/>
            <person name="Sanchez-Porro C."/>
            <person name="Ventosa A."/>
        </authorList>
    </citation>
    <scope>NUCLEOTIDE SEQUENCE [LARGE SCALE GENOMIC DNA]</scope>
    <source>
        <strain evidence="2">S3BR25-2</strain>
    </source>
</reference>
<dbReference type="Proteomes" id="UP001254813">
    <property type="component" value="Unassembled WGS sequence"/>
</dbReference>
<proteinExistence type="predicted"/>
<gene>
    <name evidence="1" type="ORF">NDI79_23205</name>
</gene>